<sequence length="55" mass="5835">MGGAHISEPINGTDSDLQQSSILLILSTLWQQGQPESGACRGKNVVFPAPMLALR</sequence>
<dbReference type="EMBL" id="UINC01209754">
    <property type="protein sequence ID" value="SVE32909.1"/>
    <property type="molecule type" value="Genomic_DNA"/>
</dbReference>
<reference evidence="1" key="1">
    <citation type="submission" date="2018-05" db="EMBL/GenBank/DDBJ databases">
        <authorList>
            <person name="Lanie J.A."/>
            <person name="Ng W.-L."/>
            <person name="Kazmierczak K.M."/>
            <person name="Andrzejewski T.M."/>
            <person name="Davidsen T.M."/>
            <person name="Wayne K.J."/>
            <person name="Tettelin H."/>
            <person name="Glass J.I."/>
            <person name="Rusch D."/>
            <person name="Podicherti R."/>
            <person name="Tsui H.-C.T."/>
            <person name="Winkler M.E."/>
        </authorList>
    </citation>
    <scope>NUCLEOTIDE SEQUENCE</scope>
</reference>
<name>A0A383CLI4_9ZZZZ</name>
<feature type="non-terminal residue" evidence="1">
    <location>
        <position position="55"/>
    </location>
</feature>
<protein>
    <submittedName>
        <fullName evidence="1">Uncharacterized protein</fullName>
    </submittedName>
</protein>
<evidence type="ECO:0000313" key="1">
    <source>
        <dbReference type="EMBL" id="SVE32909.1"/>
    </source>
</evidence>
<dbReference type="AlphaFoldDB" id="A0A383CLI4"/>
<organism evidence="1">
    <name type="scientific">marine metagenome</name>
    <dbReference type="NCBI Taxonomy" id="408172"/>
    <lineage>
        <taxon>unclassified sequences</taxon>
        <taxon>metagenomes</taxon>
        <taxon>ecological metagenomes</taxon>
    </lineage>
</organism>
<accession>A0A383CLI4</accession>
<gene>
    <name evidence="1" type="ORF">METZ01_LOCUS485763</name>
</gene>
<proteinExistence type="predicted"/>